<reference evidence="2" key="1">
    <citation type="journal article" date="2012" name="Nat. Genet.">
        <title>Lifestyle transitions in plant pathogenic Colletotrichum fungi deciphered by genome and transcriptome analyses.</title>
        <authorList>
            <person name="O'Connell R.J."/>
            <person name="Thon M.R."/>
            <person name="Hacquard S."/>
            <person name="Amyotte S.G."/>
            <person name="Kleemann J."/>
            <person name="Torres M.F."/>
            <person name="Damm U."/>
            <person name="Buiate E.A."/>
            <person name="Epstein L."/>
            <person name="Alkan N."/>
            <person name="Altmueller J."/>
            <person name="Alvarado-Balderrama L."/>
            <person name="Bauser C.A."/>
            <person name="Becker C."/>
            <person name="Birren B.W."/>
            <person name="Chen Z."/>
            <person name="Choi J."/>
            <person name="Crouch J.A."/>
            <person name="Duvick J.P."/>
            <person name="Farman M.A."/>
            <person name="Gan P."/>
            <person name="Heiman D."/>
            <person name="Henrissat B."/>
            <person name="Howard R.J."/>
            <person name="Kabbage M."/>
            <person name="Koch C."/>
            <person name="Kracher B."/>
            <person name="Kubo Y."/>
            <person name="Law A.D."/>
            <person name="Lebrun M.-H."/>
            <person name="Lee Y.-H."/>
            <person name="Miyara I."/>
            <person name="Moore N."/>
            <person name="Neumann U."/>
            <person name="Nordstroem K."/>
            <person name="Panaccione D.G."/>
            <person name="Panstruga R."/>
            <person name="Place M."/>
            <person name="Proctor R.H."/>
            <person name="Prusky D."/>
            <person name="Rech G."/>
            <person name="Reinhardt R."/>
            <person name="Rollins J.A."/>
            <person name="Rounsley S."/>
            <person name="Schardl C.L."/>
            <person name="Schwartz D.C."/>
            <person name="Shenoy N."/>
            <person name="Shirasu K."/>
            <person name="Sikhakolli U.R."/>
            <person name="Stueber K."/>
            <person name="Sukno S.A."/>
            <person name="Sweigard J.A."/>
            <person name="Takano Y."/>
            <person name="Takahara H."/>
            <person name="Trail F."/>
            <person name="van der Does H.C."/>
            <person name="Voll L.M."/>
            <person name="Will I."/>
            <person name="Young S."/>
            <person name="Zeng Q."/>
            <person name="Zhang J."/>
            <person name="Zhou S."/>
            <person name="Dickman M.B."/>
            <person name="Schulze-Lefert P."/>
            <person name="Ver Loren van Themaat E."/>
            <person name="Ma L.-J."/>
            <person name="Vaillancourt L.J."/>
        </authorList>
    </citation>
    <scope>NUCLEOTIDE SEQUENCE [LARGE SCALE GENOMIC DNA]</scope>
    <source>
        <strain evidence="2">M1.001 / M2 / FGSC 10212</strain>
    </source>
</reference>
<keyword evidence="2" id="KW-1185">Reference proteome</keyword>
<dbReference type="PROSITE" id="PS51257">
    <property type="entry name" value="PROKAR_LIPOPROTEIN"/>
    <property type="match status" value="1"/>
</dbReference>
<accession>E3QQI3</accession>
<dbReference type="RefSeq" id="XP_008097141.1">
    <property type="nucleotide sequence ID" value="XM_008098950.1"/>
</dbReference>
<evidence type="ECO:0000313" key="1">
    <source>
        <dbReference type="EMBL" id="EFQ33121.1"/>
    </source>
</evidence>
<evidence type="ECO:0000313" key="2">
    <source>
        <dbReference type="Proteomes" id="UP000008782"/>
    </source>
</evidence>
<protein>
    <submittedName>
        <fullName evidence="1">Uncharacterized protein</fullName>
    </submittedName>
</protein>
<dbReference type="VEuPathDB" id="FungiDB:GLRG_08265"/>
<gene>
    <name evidence="1" type="ORF">GLRG_08265</name>
</gene>
<dbReference type="GeneID" id="24413630"/>
<dbReference type="EMBL" id="GG697367">
    <property type="protein sequence ID" value="EFQ33121.1"/>
    <property type="molecule type" value="Genomic_DNA"/>
</dbReference>
<proteinExistence type="predicted"/>
<dbReference type="Proteomes" id="UP000008782">
    <property type="component" value="Unassembled WGS sequence"/>
</dbReference>
<dbReference type="AlphaFoldDB" id="E3QQI3"/>
<dbReference type="HOGENOM" id="CLU_2960630_0_0_1"/>
<name>E3QQI3_COLGM</name>
<sequence>MSRPMYRRVSTIGSGTGMGIASCIFGRNHGMPIVRGLPTRFTKISRWLSIFMSFRGFEA</sequence>
<organism evidence="2">
    <name type="scientific">Colletotrichum graminicola (strain M1.001 / M2 / FGSC 10212)</name>
    <name type="common">Maize anthracnose fungus</name>
    <name type="synonym">Glomerella graminicola</name>
    <dbReference type="NCBI Taxonomy" id="645133"/>
    <lineage>
        <taxon>Eukaryota</taxon>
        <taxon>Fungi</taxon>
        <taxon>Dikarya</taxon>
        <taxon>Ascomycota</taxon>
        <taxon>Pezizomycotina</taxon>
        <taxon>Sordariomycetes</taxon>
        <taxon>Hypocreomycetidae</taxon>
        <taxon>Glomerellales</taxon>
        <taxon>Glomerellaceae</taxon>
        <taxon>Colletotrichum</taxon>
        <taxon>Colletotrichum graminicola species complex</taxon>
    </lineage>
</organism>